<dbReference type="EMBL" id="JAMGBE010000002">
    <property type="protein sequence ID" value="MCL6729909.1"/>
    <property type="molecule type" value="Genomic_DNA"/>
</dbReference>
<sequence>MTDAAAATFRGPEAMRPSAIARLIALLLPLALLGSALGSQYLGGLHPCEMCYWQRWPHAAAILLAALAFTSPSDHSRARALTSLAAAAIAISGAIGVYHAGVEAKIFEGITTCTALASGGSTADLLKQITHAPLVRCDQVQFSFLGISMAGWNAILSLGGAALIAFLLTRDRQA</sequence>
<dbReference type="SUPFAM" id="SSF158442">
    <property type="entry name" value="DsbB-like"/>
    <property type="match status" value="1"/>
</dbReference>
<dbReference type="RefSeq" id="WP_249831375.1">
    <property type="nucleotide sequence ID" value="NZ_JAMGBE010000002.1"/>
</dbReference>
<gene>
    <name evidence="6" type="ORF">LZ538_07545</name>
</gene>
<comment type="caution">
    <text evidence="6">The sequence shown here is derived from an EMBL/GenBank/DDBJ whole genome shotgun (WGS) entry which is preliminary data.</text>
</comment>
<evidence type="ECO:0000256" key="1">
    <source>
        <dbReference type="ARBA" id="ARBA00004141"/>
    </source>
</evidence>
<keyword evidence="3 5" id="KW-1133">Transmembrane helix</keyword>
<name>A0ABT0S223_9SPHN</name>
<dbReference type="Proteomes" id="UP001165342">
    <property type="component" value="Unassembled WGS sequence"/>
</dbReference>
<keyword evidence="4 5" id="KW-0472">Membrane</keyword>
<dbReference type="InterPro" id="IPR003752">
    <property type="entry name" value="DiS_bond_form_DsbB/BdbC"/>
</dbReference>
<proteinExistence type="predicted"/>
<dbReference type="Pfam" id="PF02600">
    <property type="entry name" value="DsbB"/>
    <property type="match status" value="1"/>
</dbReference>
<dbReference type="InterPro" id="IPR023380">
    <property type="entry name" value="DsbB-like_sf"/>
</dbReference>
<evidence type="ECO:0000256" key="5">
    <source>
        <dbReference type="SAM" id="Phobius"/>
    </source>
</evidence>
<reference evidence="6" key="1">
    <citation type="submission" date="2022-05" db="EMBL/GenBank/DDBJ databases">
        <authorList>
            <person name="Jo J.-H."/>
            <person name="Im W.-T."/>
        </authorList>
    </citation>
    <scope>NUCLEOTIDE SEQUENCE</scope>
    <source>
        <strain evidence="6">SE220</strain>
    </source>
</reference>
<evidence type="ECO:0000256" key="4">
    <source>
        <dbReference type="ARBA" id="ARBA00023136"/>
    </source>
</evidence>
<accession>A0ABT0S223</accession>
<evidence type="ECO:0000313" key="6">
    <source>
        <dbReference type="EMBL" id="MCL6729909.1"/>
    </source>
</evidence>
<protein>
    <submittedName>
        <fullName evidence="6">Disulfide bond formation protein B</fullName>
    </submittedName>
</protein>
<comment type="subcellular location">
    <subcellularLocation>
        <location evidence="1">Membrane</location>
        <topology evidence="1">Multi-pass membrane protein</topology>
    </subcellularLocation>
</comment>
<evidence type="ECO:0000313" key="7">
    <source>
        <dbReference type="Proteomes" id="UP001165342"/>
    </source>
</evidence>
<keyword evidence="7" id="KW-1185">Reference proteome</keyword>
<dbReference type="Gene3D" id="1.20.1550.10">
    <property type="entry name" value="DsbB-like"/>
    <property type="match status" value="1"/>
</dbReference>
<feature type="transmembrane region" description="Helical" evidence="5">
    <location>
        <begin position="142"/>
        <end position="168"/>
    </location>
</feature>
<keyword evidence="2 5" id="KW-0812">Transmembrane</keyword>
<organism evidence="6 7">
    <name type="scientific">Sphingomonas hankyongi</name>
    <dbReference type="NCBI Taxonomy" id="2908209"/>
    <lineage>
        <taxon>Bacteria</taxon>
        <taxon>Pseudomonadati</taxon>
        <taxon>Pseudomonadota</taxon>
        <taxon>Alphaproteobacteria</taxon>
        <taxon>Sphingomonadales</taxon>
        <taxon>Sphingomonadaceae</taxon>
        <taxon>Sphingomonas</taxon>
    </lineage>
</organism>
<feature type="transmembrane region" description="Helical" evidence="5">
    <location>
        <begin position="78"/>
        <end position="98"/>
    </location>
</feature>
<feature type="transmembrane region" description="Helical" evidence="5">
    <location>
        <begin position="54"/>
        <end position="71"/>
    </location>
</feature>
<evidence type="ECO:0000256" key="3">
    <source>
        <dbReference type="ARBA" id="ARBA00022989"/>
    </source>
</evidence>
<evidence type="ECO:0000256" key="2">
    <source>
        <dbReference type="ARBA" id="ARBA00022692"/>
    </source>
</evidence>